<protein>
    <submittedName>
        <fullName evidence="1">Uncharacterized protein</fullName>
    </submittedName>
</protein>
<dbReference type="AlphaFoldDB" id="A0A0H5BLK3"/>
<name>A0A0H5BLK3_9EUKA</name>
<reference evidence="1" key="1">
    <citation type="journal article" date="2015" name="Genome Biol. Evol.">
        <title>Nucleomorph Genome Sequences of Two Chlorarachniophytes, Amorphochlora amoebiformis and Lotharella vacuolata.</title>
        <authorList>
            <person name="Suzuki S."/>
            <person name="Shirato S."/>
            <person name="Hirakawa Y."/>
            <person name="Ishida K."/>
        </authorList>
    </citation>
    <scope>NUCLEOTIDE SEQUENCE</scope>
    <source>
        <strain evidence="1">CCMP2058</strain>
    </source>
</reference>
<geneLocation type="nucleomorph" evidence="1"/>
<sequence>MYMILFLEEHYSGIFIVRFQKKSKNKYSLKILFYYPFLSLNKIMEHLFSSFNNSTYNHLYHLFILLNTNVFLYKKRKKNLRLYHCDKNKTPLLNVLFGINITVNQKSIKLRKIFYKFMKINCLFMKNIEQKVALINLSFIINSFKNYSTYKSSFPNHIIFNNIIKSYSIFLGNLISSILYMIKTKFSLRGCINIKYLLNIVKHLLFIKKLPKLTSVFFSFSTGDISYKKNYLKNTLLKLLYSDKRTYKIDSLASLKALFKVSIFARNTLFKLKIFKISRLQRSYSNFEKFRKIIINGLHFLNNGTKKIGFSLFDSYKYMYCINKIYQSNLKNKKIFFKLFKRKFKKNLYSNLKLFYNRHIMTRLFHLSTLENIIEKYYSLLLYLIYA</sequence>
<evidence type="ECO:0000313" key="1">
    <source>
        <dbReference type="EMBL" id="BAS01827.1"/>
    </source>
</evidence>
<accession>A0A0H5BLK3</accession>
<dbReference type="EMBL" id="AB996602">
    <property type="protein sequence ID" value="BAS01827.1"/>
    <property type="molecule type" value="Genomic_DNA"/>
</dbReference>
<proteinExistence type="predicted"/>
<organism evidence="1">
    <name type="scientific">Amorphochlora amoebiformis</name>
    <dbReference type="NCBI Taxonomy" id="1561963"/>
    <lineage>
        <taxon>Eukaryota</taxon>
        <taxon>Sar</taxon>
        <taxon>Rhizaria</taxon>
        <taxon>Cercozoa</taxon>
        <taxon>Chlorarachniophyceae</taxon>
        <taxon>Amorphochlora</taxon>
    </lineage>
</organism>
<keyword evidence="1" id="KW-0542">Nucleomorph</keyword>